<dbReference type="RefSeq" id="WP_014771810.1">
    <property type="nucleotide sequence ID" value="NC_018010.1"/>
</dbReference>
<dbReference type="Proteomes" id="UP000006050">
    <property type="component" value="Chromosome"/>
</dbReference>
<dbReference type="Gene3D" id="3.30.420.10">
    <property type="entry name" value="Ribonuclease H-like superfamily/Ribonuclease H"/>
    <property type="match status" value="1"/>
</dbReference>
<gene>
    <name evidence="2" type="ordered locus">Belba_1177</name>
</gene>
<dbReference type="InterPro" id="IPR012337">
    <property type="entry name" value="RNaseH-like_sf"/>
</dbReference>
<dbReference type="STRING" id="866536.Belba_1177"/>
<evidence type="ECO:0000313" key="3">
    <source>
        <dbReference type="Proteomes" id="UP000006050"/>
    </source>
</evidence>
<proteinExistence type="predicted"/>
<dbReference type="AlphaFoldDB" id="I3Z3J4"/>
<dbReference type="OrthoDB" id="936265at2"/>
<organism evidence="2 3">
    <name type="scientific">Belliella baltica (strain DSM 15883 / CIP 108006 / LMG 21964 / BA134)</name>
    <dbReference type="NCBI Taxonomy" id="866536"/>
    <lineage>
        <taxon>Bacteria</taxon>
        <taxon>Pseudomonadati</taxon>
        <taxon>Bacteroidota</taxon>
        <taxon>Cytophagia</taxon>
        <taxon>Cytophagales</taxon>
        <taxon>Cyclobacteriaceae</taxon>
        <taxon>Belliella</taxon>
    </lineage>
</organism>
<dbReference type="KEGG" id="bbd:Belba_1177"/>
<dbReference type="PANTHER" id="PTHR46889:SF5">
    <property type="entry name" value="INTEGRASE PROTEIN"/>
    <property type="match status" value="1"/>
</dbReference>
<evidence type="ECO:0000259" key="1">
    <source>
        <dbReference type="PROSITE" id="PS50994"/>
    </source>
</evidence>
<dbReference type="Pfam" id="PF13683">
    <property type="entry name" value="rve_3"/>
    <property type="match status" value="1"/>
</dbReference>
<dbReference type="GO" id="GO:0015074">
    <property type="term" value="P:DNA integration"/>
    <property type="evidence" value="ECO:0007669"/>
    <property type="project" value="InterPro"/>
</dbReference>
<dbReference type="eggNOG" id="COG2801">
    <property type="taxonomic scope" value="Bacteria"/>
</dbReference>
<dbReference type="InterPro" id="IPR036397">
    <property type="entry name" value="RNaseH_sf"/>
</dbReference>
<dbReference type="PANTHER" id="PTHR46889">
    <property type="entry name" value="TRANSPOSASE INSF FOR INSERTION SEQUENCE IS3B-RELATED"/>
    <property type="match status" value="1"/>
</dbReference>
<reference evidence="3" key="1">
    <citation type="submission" date="2012-06" db="EMBL/GenBank/DDBJ databases">
        <title>The complete genome of Belliella baltica DSM 15883.</title>
        <authorList>
            <person name="Lucas S."/>
            <person name="Copeland A."/>
            <person name="Lapidus A."/>
            <person name="Goodwin L."/>
            <person name="Pitluck S."/>
            <person name="Peters L."/>
            <person name="Mikhailova N."/>
            <person name="Davenport K."/>
            <person name="Kyrpides N."/>
            <person name="Mavromatis K."/>
            <person name="Pagani I."/>
            <person name="Ivanova N."/>
            <person name="Ovchinnikova G."/>
            <person name="Zeytun A."/>
            <person name="Detter J.C."/>
            <person name="Han C."/>
            <person name="Land M."/>
            <person name="Hauser L."/>
            <person name="Markowitz V."/>
            <person name="Cheng J.-F."/>
            <person name="Hugenholtz P."/>
            <person name="Woyke T."/>
            <person name="Wu D."/>
            <person name="Tindall B."/>
            <person name="Pomrenke H."/>
            <person name="Brambilla E."/>
            <person name="Klenk H.-P."/>
            <person name="Eisen J.A."/>
        </authorList>
    </citation>
    <scope>NUCLEOTIDE SEQUENCE [LARGE SCALE GENOMIC DNA]</scope>
    <source>
        <strain evidence="3">DSM 15883 / CIP 108006 / LMG 21964 / BA134</strain>
    </source>
</reference>
<dbReference type="InterPro" id="IPR001584">
    <property type="entry name" value="Integrase_cat-core"/>
</dbReference>
<protein>
    <submittedName>
        <fullName evidence="2">Transposase</fullName>
    </submittedName>
</protein>
<dbReference type="HOGENOM" id="CLU_027402_4_2_10"/>
<feature type="domain" description="Integrase catalytic" evidence="1">
    <location>
        <begin position="126"/>
        <end position="288"/>
    </location>
</feature>
<sequence length="311" mass="36080">MTVPLLLSIKFKQDEHGISMERFYAYVGISRQGFSKACKVFEREKFMMETVSTLVTNYRQKKDRRAGSRSLYYNLDIKGQFGIGVNKFEQLMSEHGLTLAPMSVRVITTRSSMQSWNYSNLINGLLINNINQVVVGDLTYLTLFGKRFYLFCLTDLYSSRIVGIGFGSMMRAKEAKQARDEWVKLRRKKNLRGCIHHTDGGSQYFSRLYLKSLTDMDVEVSCAENCLMNGYAEQRNGLIKHHLIPTVRDSHGDELQKEIRRIIRFYNYERKQEGLGWLSPVEYERKIADMANTTTLELHKYTDGKKGFSEE</sequence>
<name>I3Z3J4_BELBD</name>
<dbReference type="EMBL" id="CP003281">
    <property type="protein sequence ID" value="AFL83812.1"/>
    <property type="molecule type" value="Genomic_DNA"/>
</dbReference>
<dbReference type="Pfam" id="PF00665">
    <property type="entry name" value="rve"/>
    <property type="match status" value="1"/>
</dbReference>
<dbReference type="InterPro" id="IPR050900">
    <property type="entry name" value="Transposase_IS3/IS150/IS904"/>
</dbReference>
<dbReference type="SUPFAM" id="SSF53098">
    <property type="entry name" value="Ribonuclease H-like"/>
    <property type="match status" value="1"/>
</dbReference>
<dbReference type="PROSITE" id="PS50994">
    <property type="entry name" value="INTEGRASE"/>
    <property type="match status" value="1"/>
</dbReference>
<dbReference type="GO" id="GO:0003676">
    <property type="term" value="F:nucleic acid binding"/>
    <property type="evidence" value="ECO:0007669"/>
    <property type="project" value="InterPro"/>
</dbReference>
<accession>I3Z3J4</accession>
<keyword evidence="3" id="KW-1185">Reference proteome</keyword>
<evidence type="ECO:0000313" key="2">
    <source>
        <dbReference type="EMBL" id="AFL83812.1"/>
    </source>
</evidence>